<dbReference type="RefSeq" id="XP_006690653.1">
    <property type="nucleotide sequence ID" value="XM_006690590.1"/>
</dbReference>
<dbReference type="EMBL" id="GL988032">
    <property type="protein sequence ID" value="EGS23411.1"/>
    <property type="molecule type" value="Genomic_DNA"/>
</dbReference>
<evidence type="ECO:0000313" key="3">
    <source>
        <dbReference type="Proteomes" id="UP000008066"/>
    </source>
</evidence>
<dbReference type="AlphaFoldDB" id="G0RYY3"/>
<dbReference type="GeneID" id="18254138"/>
<protein>
    <submittedName>
        <fullName evidence="2">Uncharacterized protein</fullName>
    </submittedName>
</protein>
<gene>
    <name evidence="2" type="ORF">CTHT_0001000</name>
</gene>
<organism evidence="3">
    <name type="scientific">Chaetomium thermophilum (strain DSM 1495 / CBS 144.50 / IMI 039719)</name>
    <name type="common">Thermochaetoides thermophila</name>
    <dbReference type="NCBI Taxonomy" id="759272"/>
    <lineage>
        <taxon>Eukaryota</taxon>
        <taxon>Fungi</taxon>
        <taxon>Dikarya</taxon>
        <taxon>Ascomycota</taxon>
        <taxon>Pezizomycotina</taxon>
        <taxon>Sordariomycetes</taxon>
        <taxon>Sordariomycetidae</taxon>
        <taxon>Sordariales</taxon>
        <taxon>Chaetomiaceae</taxon>
        <taxon>Thermochaetoides</taxon>
    </lineage>
</organism>
<feature type="compositionally biased region" description="Polar residues" evidence="1">
    <location>
        <begin position="287"/>
        <end position="307"/>
    </location>
</feature>
<dbReference type="KEGG" id="cthr:CTHT_0001000"/>
<dbReference type="eggNOG" id="ENOG502RWK6">
    <property type="taxonomic scope" value="Eukaryota"/>
</dbReference>
<evidence type="ECO:0000256" key="1">
    <source>
        <dbReference type="SAM" id="MobiDB-lite"/>
    </source>
</evidence>
<reference evidence="2 3" key="1">
    <citation type="journal article" date="2011" name="Cell">
        <title>Insight into structure and assembly of the nuclear pore complex by utilizing the genome of a eukaryotic thermophile.</title>
        <authorList>
            <person name="Amlacher S."/>
            <person name="Sarges P."/>
            <person name="Flemming D."/>
            <person name="van Noort V."/>
            <person name="Kunze R."/>
            <person name="Devos D.P."/>
            <person name="Arumugam M."/>
            <person name="Bork P."/>
            <person name="Hurt E."/>
        </authorList>
    </citation>
    <scope>NUCLEOTIDE SEQUENCE [LARGE SCALE GENOMIC DNA]</scope>
    <source>
        <strain evidence="3">DSM 1495 / CBS 144.50 / IMI 039719</strain>
    </source>
</reference>
<proteinExistence type="predicted"/>
<dbReference type="HOGENOM" id="CLU_053730_0_0_1"/>
<accession>G0RYY3</accession>
<dbReference type="OMA" id="MAYINNQ"/>
<name>G0RYY3_CHATD</name>
<evidence type="ECO:0000313" key="2">
    <source>
        <dbReference type="EMBL" id="EGS23411.1"/>
    </source>
</evidence>
<dbReference type="OrthoDB" id="5290015at2759"/>
<dbReference type="Proteomes" id="UP000008066">
    <property type="component" value="Unassembled WGS sequence"/>
</dbReference>
<sequence>MHDMARWGSYGIYVNGIGNLIIIDEGENPHTVVPWNSWVFTTLATCINNGIQVLETPQGRAALFKLGNLVVQEWEKEGRWVFGGYLAKMTYYVDHFLTAVRRDFPFVKLQRIDHTTLAETVRLNRSEDSDMLWWDGDLENYQPKLAARMSFQRTIILQLAQAADLANRPAKSASEARKVSQHYKSLLFRISMAVAHELAHFFVAYLAQRDTPDMANYTPTNVTVLNHGVFDNVQDFTARSGSSSSDHSDDWWVSGESGSWMENELFGGLIEALYDPQVPELDPERPISTSPSNAKAPSTPSATWAFG</sequence>
<keyword evidence="3" id="KW-1185">Reference proteome</keyword>
<feature type="region of interest" description="Disordered" evidence="1">
    <location>
        <begin position="280"/>
        <end position="307"/>
    </location>
</feature>